<organism evidence="7 8">
    <name type="scientific">Salinisphaera aquimarina</name>
    <dbReference type="NCBI Taxonomy" id="2094031"/>
    <lineage>
        <taxon>Bacteria</taxon>
        <taxon>Pseudomonadati</taxon>
        <taxon>Pseudomonadota</taxon>
        <taxon>Gammaproteobacteria</taxon>
        <taxon>Salinisphaerales</taxon>
        <taxon>Salinisphaeraceae</taxon>
        <taxon>Salinisphaera</taxon>
    </lineage>
</organism>
<dbReference type="InterPro" id="IPR019546">
    <property type="entry name" value="TAT_signal_bac_arc"/>
</dbReference>
<dbReference type="SUPFAM" id="SSF51316">
    <property type="entry name" value="Mss4-like"/>
    <property type="match status" value="1"/>
</dbReference>
<evidence type="ECO:0000259" key="6">
    <source>
        <dbReference type="PROSITE" id="PS51790"/>
    </source>
</evidence>
<dbReference type="EMBL" id="JBHRSS010000010">
    <property type="protein sequence ID" value="MFC3106188.1"/>
    <property type="molecule type" value="Genomic_DNA"/>
</dbReference>
<dbReference type="Pfam" id="PF01641">
    <property type="entry name" value="SelR"/>
    <property type="match status" value="1"/>
</dbReference>
<dbReference type="InterPro" id="IPR028427">
    <property type="entry name" value="Met_Sox_Rdtase_MsrB"/>
</dbReference>
<dbReference type="EC" id="1.8.4.12" evidence="1"/>
<feature type="domain" description="MsrB" evidence="6">
    <location>
        <begin position="75"/>
        <end position="197"/>
    </location>
</feature>
<gene>
    <name evidence="7" type="primary">msrB</name>
    <name evidence="7" type="ORF">ACFOSU_20130</name>
</gene>
<comment type="caution">
    <text evidence="7">The sequence shown here is derived from an EMBL/GenBank/DDBJ whole genome shotgun (WGS) entry which is preliminary data.</text>
</comment>
<comment type="catalytic activity">
    <reaction evidence="4">
        <text>L-methionyl-[protein] + [thioredoxin]-disulfide + H2O = L-methionyl-(R)-S-oxide-[protein] + [thioredoxin]-dithiol</text>
        <dbReference type="Rhea" id="RHEA:24164"/>
        <dbReference type="Rhea" id="RHEA-COMP:10698"/>
        <dbReference type="Rhea" id="RHEA-COMP:10700"/>
        <dbReference type="Rhea" id="RHEA-COMP:12313"/>
        <dbReference type="Rhea" id="RHEA-COMP:12314"/>
        <dbReference type="ChEBI" id="CHEBI:15377"/>
        <dbReference type="ChEBI" id="CHEBI:16044"/>
        <dbReference type="ChEBI" id="CHEBI:29950"/>
        <dbReference type="ChEBI" id="CHEBI:45764"/>
        <dbReference type="ChEBI" id="CHEBI:50058"/>
        <dbReference type="EC" id="1.8.4.12"/>
    </reaction>
</comment>
<evidence type="ECO:0000256" key="3">
    <source>
        <dbReference type="ARBA" id="ARBA00023002"/>
    </source>
</evidence>
<dbReference type="PANTHER" id="PTHR10173">
    <property type="entry name" value="METHIONINE SULFOXIDE REDUCTASE"/>
    <property type="match status" value="1"/>
</dbReference>
<proteinExistence type="predicted"/>
<evidence type="ECO:0000313" key="8">
    <source>
        <dbReference type="Proteomes" id="UP001595462"/>
    </source>
</evidence>
<dbReference type="RefSeq" id="WP_380691797.1">
    <property type="nucleotide sequence ID" value="NZ_JBHRSS010000010.1"/>
</dbReference>
<dbReference type="NCBIfam" id="TIGR00357">
    <property type="entry name" value="peptide-methionine (R)-S-oxide reductase MsrB"/>
    <property type="match status" value="1"/>
</dbReference>
<feature type="transmembrane region" description="Helical" evidence="5">
    <location>
        <begin position="21"/>
        <end position="43"/>
    </location>
</feature>
<protein>
    <recommendedName>
        <fullName evidence="1">peptide-methionine (R)-S-oxide reductase</fullName>
        <ecNumber evidence="1">1.8.4.12</ecNumber>
    </recommendedName>
</protein>
<dbReference type="PANTHER" id="PTHR10173:SF57">
    <property type="entry name" value="PEPTIDE-METHIONINE (R)-S-OXIDE REDUCTASE"/>
    <property type="match status" value="1"/>
</dbReference>
<evidence type="ECO:0000256" key="2">
    <source>
        <dbReference type="ARBA" id="ARBA00022729"/>
    </source>
</evidence>
<evidence type="ECO:0000313" key="7">
    <source>
        <dbReference type="EMBL" id="MFC3106188.1"/>
    </source>
</evidence>
<dbReference type="InterPro" id="IPR011057">
    <property type="entry name" value="Mss4-like_sf"/>
</dbReference>
<name>A0ABV7ETT3_9GAMM</name>
<dbReference type="Proteomes" id="UP001595462">
    <property type="component" value="Unassembled WGS sequence"/>
</dbReference>
<dbReference type="InterPro" id="IPR006311">
    <property type="entry name" value="TAT_signal"/>
</dbReference>
<sequence length="200" mass="21977">MKHLNSRPVGSEPADARRRQLLKMIGLGGGALLIGSVTLARIAQAADADTVELVVFDEHGKRVGERRMPKVKKTAAEWKKQLSSASYNVTREDGTERPYSGDYDKPDEAGIYRCIACDTALYDAATMFHSGTGWPSFWQPIAKQNVVETTDSTFGMQRTEISCARCDSHLGHVFHDGPKPTGLRYCMNSVALRFVPNATA</sequence>
<dbReference type="PROSITE" id="PS51318">
    <property type="entry name" value="TAT"/>
    <property type="match status" value="1"/>
</dbReference>
<accession>A0ABV7ETT3</accession>
<keyword evidence="5" id="KW-1133">Transmembrane helix</keyword>
<keyword evidence="8" id="KW-1185">Reference proteome</keyword>
<keyword evidence="5" id="KW-0472">Membrane</keyword>
<dbReference type="Gene3D" id="2.170.150.20">
    <property type="entry name" value="Peptide methionine sulfoxide reductase"/>
    <property type="match status" value="1"/>
</dbReference>
<dbReference type="NCBIfam" id="TIGR01409">
    <property type="entry name" value="TAT_signal_seq"/>
    <property type="match status" value="1"/>
</dbReference>
<evidence type="ECO:0000256" key="5">
    <source>
        <dbReference type="SAM" id="Phobius"/>
    </source>
</evidence>
<evidence type="ECO:0000256" key="1">
    <source>
        <dbReference type="ARBA" id="ARBA00012499"/>
    </source>
</evidence>
<keyword evidence="3 7" id="KW-0560">Oxidoreductase</keyword>
<reference evidence="8" key="1">
    <citation type="journal article" date="2019" name="Int. J. Syst. Evol. Microbiol.">
        <title>The Global Catalogue of Microorganisms (GCM) 10K type strain sequencing project: providing services to taxonomists for standard genome sequencing and annotation.</title>
        <authorList>
            <consortium name="The Broad Institute Genomics Platform"/>
            <consortium name="The Broad Institute Genome Sequencing Center for Infectious Disease"/>
            <person name="Wu L."/>
            <person name="Ma J."/>
        </authorList>
    </citation>
    <scope>NUCLEOTIDE SEQUENCE [LARGE SCALE GENOMIC DNA]</scope>
    <source>
        <strain evidence="8">KCTC 52640</strain>
    </source>
</reference>
<keyword evidence="5" id="KW-0812">Transmembrane</keyword>
<dbReference type="InterPro" id="IPR002579">
    <property type="entry name" value="Met_Sox_Rdtase_MsrB_dom"/>
</dbReference>
<dbReference type="PROSITE" id="PS51790">
    <property type="entry name" value="MSRB"/>
    <property type="match status" value="1"/>
</dbReference>
<dbReference type="GO" id="GO:0033743">
    <property type="term" value="F:peptide-methionine (R)-S-oxide reductase activity"/>
    <property type="evidence" value="ECO:0007669"/>
    <property type="project" value="UniProtKB-EC"/>
</dbReference>
<keyword evidence="2" id="KW-0732">Signal</keyword>
<evidence type="ECO:0000256" key="4">
    <source>
        <dbReference type="ARBA" id="ARBA00048488"/>
    </source>
</evidence>